<evidence type="ECO:0000313" key="3">
    <source>
        <dbReference type="Proteomes" id="UP000432015"/>
    </source>
</evidence>
<comment type="caution">
    <text evidence="2">The sequence shown here is derived from an EMBL/GenBank/DDBJ whole genome shotgun (WGS) entry which is preliminary data.</text>
</comment>
<dbReference type="AlphaFoldDB" id="A0A7K1KSE2"/>
<evidence type="ECO:0000256" key="1">
    <source>
        <dbReference type="SAM" id="SignalP"/>
    </source>
</evidence>
<keyword evidence="2" id="KW-0723">Serine/threonine-protein kinase</keyword>
<gene>
    <name evidence="2" type="ORF">GNZ18_00565</name>
</gene>
<keyword evidence="2" id="KW-0418">Kinase</keyword>
<dbReference type="RefSeq" id="WP_156214096.1">
    <property type="nucleotide sequence ID" value="NZ_WOFH01000001.1"/>
</dbReference>
<accession>A0A7K1KSE2</accession>
<dbReference type="Proteomes" id="UP000432015">
    <property type="component" value="Unassembled WGS sequence"/>
</dbReference>
<feature type="chain" id="PRO_5029474911" evidence="1">
    <location>
        <begin position="30"/>
        <end position="136"/>
    </location>
</feature>
<evidence type="ECO:0000313" key="2">
    <source>
        <dbReference type="EMBL" id="MUN35100.1"/>
    </source>
</evidence>
<proteinExistence type="predicted"/>
<sequence length="136" mass="13913">MRKIKRAAALVGVAATVAVPLATSGTANASTASVAAANPCGSGYTLRGTLPVGESSEAQIRFYRSDGSHACAATFKLGKAVGNNVKIGVWIDARPGGADSDVGRYREYAGPVKVTGTCVNWGGGYGEYNNSNQPCR</sequence>
<reference evidence="2 3" key="1">
    <citation type="submission" date="2019-11" db="EMBL/GenBank/DDBJ databases">
        <authorList>
            <person name="Cao P."/>
        </authorList>
    </citation>
    <scope>NUCLEOTIDE SEQUENCE [LARGE SCALE GENOMIC DNA]</scope>
    <source>
        <strain evidence="2 3">NEAU-AAG5</strain>
    </source>
</reference>
<keyword evidence="3" id="KW-1185">Reference proteome</keyword>
<organism evidence="2 3">
    <name type="scientific">Actinomadura litoris</name>
    <dbReference type="NCBI Taxonomy" id="2678616"/>
    <lineage>
        <taxon>Bacteria</taxon>
        <taxon>Bacillati</taxon>
        <taxon>Actinomycetota</taxon>
        <taxon>Actinomycetes</taxon>
        <taxon>Streptosporangiales</taxon>
        <taxon>Thermomonosporaceae</taxon>
        <taxon>Actinomadura</taxon>
    </lineage>
</organism>
<feature type="signal peptide" evidence="1">
    <location>
        <begin position="1"/>
        <end position="29"/>
    </location>
</feature>
<keyword evidence="1" id="KW-0732">Signal</keyword>
<keyword evidence="2" id="KW-0808">Transferase</keyword>
<name>A0A7K1KSE2_9ACTN</name>
<protein>
    <submittedName>
        <fullName evidence="2">Serine/threonine protein kinase</fullName>
    </submittedName>
</protein>
<dbReference type="EMBL" id="WOFH01000001">
    <property type="protein sequence ID" value="MUN35100.1"/>
    <property type="molecule type" value="Genomic_DNA"/>
</dbReference>
<dbReference type="GO" id="GO:0004674">
    <property type="term" value="F:protein serine/threonine kinase activity"/>
    <property type="evidence" value="ECO:0007669"/>
    <property type="project" value="UniProtKB-KW"/>
</dbReference>